<gene>
    <name evidence="8" type="ORF">J0M35_05865</name>
</gene>
<dbReference type="InterPro" id="IPR011009">
    <property type="entry name" value="Kinase-like_dom_sf"/>
</dbReference>
<evidence type="ECO:0000256" key="2">
    <source>
        <dbReference type="ARBA" id="ARBA00022741"/>
    </source>
</evidence>
<evidence type="ECO:0000313" key="9">
    <source>
        <dbReference type="Proteomes" id="UP000664277"/>
    </source>
</evidence>
<reference evidence="8" key="1">
    <citation type="submission" date="2021-02" db="EMBL/GenBank/DDBJ databases">
        <title>Genome-Resolved Metagenomics of a Microbial Community Performing Photosynthetic Biological Nutrient Removal.</title>
        <authorList>
            <person name="Mcdaniel E.A."/>
        </authorList>
    </citation>
    <scope>NUCLEOTIDE SEQUENCE</scope>
    <source>
        <strain evidence="8">UWPOB_OBS1</strain>
    </source>
</reference>
<dbReference type="GO" id="GO:0005524">
    <property type="term" value="F:ATP binding"/>
    <property type="evidence" value="ECO:0007669"/>
    <property type="project" value="UniProtKB-UniRule"/>
</dbReference>
<keyword evidence="2 5" id="KW-0547">Nucleotide-binding</keyword>
<evidence type="ECO:0000256" key="1">
    <source>
        <dbReference type="ARBA" id="ARBA00022679"/>
    </source>
</evidence>
<protein>
    <submittedName>
        <fullName evidence="8">Serine/threonine protein kinase</fullName>
    </submittedName>
</protein>
<name>A0A8J7P7B6_9BACT</name>
<evidence type="ECO:0000313" key="8">
    <source>
        <dbReference type="EMBL" id="MBN8659869.1"/>
    </source>
</evidence>
<dbReference type="SMART" id="SM00220">
    <property type="entry name" value="S_TKc"/>
    <property type="match status" value="1"/>
</dbReference>
<feature type="domain" description="Protein kinase" evidence="7">
    <location>
        <begin position="62"/>
        <end position="327"/>
    </location>
</feature>
<dbReference type="PROSITE" id="PS00108">
    <property type="entry name" value="PROTEIN_KINASE_ST"/>
    <property type="match status" value="1"/>
</dbReference>
<keyword evidence="3 8" id="KW-0418">Kinase</keyword>
<sequence length="753" mass="83674">MTSFFFQEQRCQCKVPLVDAKIKAARSALPSALPFGTRTGFAGDDEKLKLAIKEGELVANAFQIIELLGEGGMASVYKARQTALNRICAIKFLAPSLVSSDNFQRFRDEALISAALNHKSICHIYDMGIHKGVLPYYAMDYIDGGNLEEVISFNGPISVGSTLEIFLEICDGLAYAHRKGVIHKDLKPANFMLFYGEEDSIGVKVLDFGISELAQQKRSRANSQVVGSAAYMSPEQFGNIKIDKRTDIYSLGVSMFQTLTGVTPFEGSSVEELERAHRTIPAPSLQDKTEQPFPAAIEAIVAKCLEKDPDRRYQSASELAIDLQRVLDDKEPQFADSLVLAQENAKKRTNLVLPILLTSLVVTGLTAYTLTLSKDVFNKTTMPKSAKPNFAKPNSAKEEEKKAATEVNKDLSRAVPKDDSPFEKVDSLTGAGQLESQFSNLYNLDTAAVEDYCKKPVEPYRSQYEREGKRLYRFSFPTKFSLGGISVYNKDSKALLFNVIAQNIAEVPIDTICAFTPDKALFLYPQLLNGFKRGDINMLIFTGDEVLTAKILKDFSRLNGIKDLCLIESIESEAGIVQRNLCLYPELERIYVQTVSLDFSRLGRADLPARLKNFTHFGKTQEAKLPALSAFAGMRLQHLETKVKAGDYQNLSQLKSVETLVLHEASLKPEDIRAVAQIAGLKKLTWLDCNIQNKPIGNAETSEIVAAISRLPLLEEVQIQLRRGTKNEIETTIIGALEAKVRHRKNLKLLSWQ</sequence>
<accession>A0A8J7P7B6</accession>
<feature type="region of interest" description="Disordered" evidence="6">
    <location>
        <begin position="383"/>
        <end position="406"/>
    </location>
</feature>
<dbReference type="CDD" id="cd14014">
    <property type="entry name" value="STKc_PknB_like"/>
    <property type="match status" value="1"/>
</dbReference>
<dbReference type="PANTHER" id="PTHR43289:SF34">
    <property type="entry name" value="SERINE_THREONINE-PROTEIN KINASE YBDM-RELATED"/>
    <property type="match status" value="1"/>
</dbReference>
<feature type="binding site" evidence="5">
    <location>
        <position position="91"/>
    </location>
    <ligand>
        <name>ATP</name>
        <dbReference type="ChEBI" id="CHEBI:30616"/>
    </ligand>
</feature>
<keyword evidence="8" id="KW-0723">Serine/threonine-protein kinase</keyword>
<dbReference type="InterPro" id="IPR017441">
    <property type="entry name" value="Protein_kinase_ATP_BS"/>
</dbReference>
<dbReference type="Pfam" id="PF00069">
    <property type="entry name" value="Pkinase"/>
    <property type="match status" value="1"/>
</dbReference>
<organism evidence="8 9">
    <name type="scientific">Candidatus Obscuribacter phosphatis</name>
    <dbReference type="NCBI Taxonomy" id="1906157"/>
    <lineage>
        <taxon>Bacteria</taxon>
        <taxon>Bacillati</taxon>
        <taxon>Candidatus Melainabacteria</taxon>
        <taxon>Candidatus Obscuribacterales</taxon>
        <taxon>Candidatus Obscuribacteraceae</taxon>
        <taxon>Candidatus Obscuribacter</taxon>
    </lineage>
</organism>
<evidence type="ECO:0000259" key="7">
    <source>
        <dbReference type="PROSITE" id="PS50011"/>
    </source>
</evidence>
<dbReference type="PANTHER" id="PTHR43289">
    <property type="entry name" value="MITOGEN-ACTIVATED PROTEIN KINASE KINASE KINASE 20-RELATED"/>
    <property type="match status" value="1"/>
</dbReference>
<keyword evidence="1" id="KW-0808">Transferase</keyword>
<dbReference type="AlphaFoldDB" id="A0A8J7P7B6"/>
<comment type="caution">
    <text evidence="8">The sequence shown here is derived from an EMBL/GenBank/DDBJ whole genome shotgun (WGS) entry which is preliminary data.</text>
</comment>
<dbReference type="Proteomes" id="UP000664277">
    <property type="component" value="Unassembled WGS sequence"/>
</dbReference>
<dbReference type="InterPro" id="IPR008271">
    <property type="entry name" value="Ser/Thr_kinase_AS"/>
</dbReference>
<dbReference type="PROSITE" id="PS00107">
    <property type="entry name" value="PROTEIN_KINASE_ATP"/>
    <property type="match status" value="1"/>
</dbReference>
<dbReference type="EMBL" id="JAFLCK010000006">
    <property type="protein sequence ID" value="MBN8659869.1"/>
    <property type="molecule type" value="Genomic_DNA"/>
</dbReference>
<evidence type="ECO:0000256" key="4">
    <source>
        <dbReference type="ARBA" id="ARBA00022840"/>
    </source>
</evidence>
<keyword evidence="4 5" id="KW-0067">ATP-binding</keyword>
<evidence type="ECO:0000256" key="6">
    <source>
        <dbReference type="SAM" id="MobiDB-lite"/>
    </source>
</evidence>
<feature type="compositionally biased region" description="Basic and acidic residues" evidence="6">
    <location>
        <begin position="395"/>
        <end position="406"/>
    </location>
</feature>
<dbReference type="Gene3D" id="1.10.510.10">
    <property type="entry name" value="Transferase(Phosphotransferase) domain 1"/>
    <property type="match status" value="1"/>
</dbReference>
<dbReference type="Gene3D" id="3.30.200.20">
    <property type="entry name" value="Phosphorylase Kinase, domain 1"/>
    <property type="match status" value="1"/>
</dbReference>
<dbReference type="GO" id="GO:0004674">
    <property type="term" value="F:protein serine/threonine kinase activity"/>
    <property type="evidence" value="ECO:0007669"/>
    <property type="project" value="UniProtKB-KW"/>
</dbReference>
<dbReference type="InterPro" id="IPR000719">
    <property type="entry name" value="Prot_kinase_dom"/>
</dbReference>
<proteinExistence type="predicted"/>
<dbReference type="SUPFAM" id="SSF56112">
    <property type="entry name" value="Protein kinase-like (PK-like)"/>
    <property type="match status" value="1"/>
</dbReference>
<dbReference type="PROSITE" id="PS50011">
    <property type="entry name" value="PROTEIN_KINASE_DOM"/>
    <property type="match status" value="1"/>
</dbReference>
<evidence type="ECO:0000256" key="5">
    <source>
        <dbReference type="PROSITE-ProRule" id="PRU10141"/>
    </source>
</evidence>
<evidence type="ECO:0000256" key="3">
    <source>
        <dbReference type="ARBA" id="ARBA00022777"/>
    </source>
</evidence>